<keyword evidence="3" id="KW-1185">Reference proteome</keyword>
<dbReference type="SUPFAM" id="SSF51182">
    <property type="entry name" value="RmlC-like cupins"/>
    <property type="match status" value="2"/>
</dbReference>
<reference evidence="2 3" key="1">
    <citation type="submission" date="2020-10" db="EMBL/GenBank/DDBJ databases">
        <title>Blautia liquoris sp.nov., isolated from the mud in a fermentation cellar used for the production of Chinese strong-flavoured liquor.</title>
        <authorList>
            <person name="Lu L."/>
        </authorList>
    </citation>
    <scope>NUCLEOTIDE SEQUENCE [LARGE SCALE GENOMIC DNA]</scope>
    <source>
        <strain evidence="2 3">LZLJ-3</strain>
    </source>
</reference>
<dbReference type="KEGG" id="bliq:INP51_06955"/>
<sequence length="245" mass="26675">MLKKSAVTLLYSAKDKERNNAVVLKHWLERDTRVHSIAEEHPPKDGLTISSPSGISSETNITYFSLGAGTDISAETYERPVIYIGMGGRGTFVVGNDSKKLSVGEGDVLMIPSGTLCGTETEEGFVYTEIIPKEELHMTKAVKAGEVFKLAELLPYEDDSIVNLDVIKNETVKFVVMAFDEGTGLSPHKAPGDALVFALEGKAVIGYEGQDYPIEAGQTFRFEKNGLHSVTADGRFKMALLLTLK</sequence>
<evidence type="ECO:0000313" key="2">
    <source>
        <dbReference type="EMBL" id="QOV20963.1"/>
    </source>
</evidence>
<evidence type="ECO:0000259" key="1">
    <source>
        <dbReference type="Pfam" id="PF07883"/>
    </source>
</evidence>
<dbReference type="InterPro" id="IPR013096">
    <property type="entry name" value="Cupin_2"/>
</dbReference>
<dbReference type="CDD" id="cd02230">
    <property type="entry name" value="cupin_HP0902-like"/>
    <property type="match status" value="1"/>
</dbReference>
<dbReference type="AlphaFoldDB" id="A0A7M2RKU8"/>
<dbReference type="Gene3D" id="2.60.120.10">
    <property type="entry name" value="Jelly Rolls"/>
    <property type="match status" value="2"/>
</dbReference>
<dbReference type="InterPro" id="IPR014710">
    <property type="entry name" value="RmlC-like_jellyroll"/>
</dbReference>
<dbReference type="Proteomes" id="UP000593601">
    <property type="component" value="Chromosome"/>
</dbReference>
<dbReference type="PANTHER" id="PTHR37694:SF1">
    <property type="entry name" value="SLR8022 PROTEIN"/>
    <property type="match status" value="1"/>
</dbReference>
<proteinExistence type="predicted"/>
<feature type="domain" description="Cupin type-2" evidence="1">
    <location>
        <begin position="176"/>
        <end position="241"/>
    </location>
</feature>
<dbReference type="EMBL" id="CP063304">
    <property type="protein sequence ID" value="QOV20963.1"/>
    <property type="molecule type" value="Genomic_DNA"/>
</dbReference>
<dbReference type="PANTHER" id="PTHR37694">
    <property type="entry name" value="SLR8022 PROTEIN"/>
    <property type="match status" value="1"/>
</dbReference>
<protein>
    <submittedName>
        <fullName evidence="2">Cupin domain-containing protein</fullName>
    </submittedName>
</protein>
<dbReference type="InterPro" id="IPR011051">
    <property type="entry name" value="RmlC_Cupin_sf"/>
</dbReference>
<accession>A0A7M2RKU8</accession>
<organism evidence="2 3">
    <name type="scientific">Blautia liquoris</name>
    <dbReference type="NCBI Taxonomy" id="2779518"/>
    <lineage>
        <taxon>Bacteria</taxon>
        <taxon>Bacillati</taxon>
        <taxon>Bacillota</taxon>
        <taxon>Clostridia</taxon>
        <taxon>Lachnospirales</taxon>
        <taxon>Lachnospiraceae</taxon>
        <taxon>Blautia</taxon>
    </lineage>
</organism>
<evidence type="ECO:0000313" key="3">
    <source>
        <dbReference type="Proteomes" id="UP000593601"/>
    </source>
</evidence>
<name>A0A7M2RKU8_9FIRM</name>
<dbReference type="Pfam" id="PF07883">
    <property type="entry name" value="Cupin_2"/>
    <property type="match status" value="1"/>
</dbReference>
<gene>
    <name evidence="2" type="ORF">INP51_06955</name>
</gene>